<dbReference type="Proteomes" id="UP001050691">
    <property type="component" value="Unassembled WGS sequence"/>
</dbReference>
<evidence type="ECO:0000256" key="5">
    <source>
        <dbReference type="ARBA" id="ARBA00023002"/>
    </source>
</evidence>
<proteinExistence type="inferred from homology"/>
<dbReference type="InterPro" id="IPR016166">
    <property type="entry name" value="FAD-bd_PCMH"/>
</dbReference>
<comment type="similarity">
    <text evidence="2">Belongs to the oxygen-dependent FAD-linked oxidoreductase family.</text>
</comment>
<evidence type="ECO:0000256" key="6">
    <source>
        <dbReference type="SAM" id="SignalP"/>
    </source>
</evidence>
<dbReference type="GO" id="GO:0016491">
    <property type="term" value="F:oxidoreductase activity"/>
    <property type="evidence" value="ECO:0007669"/>
    <property type="project" value="UniProtKB-KW"/>
</dbReference>
<organism evidence="8 9">
    <name type="scientific">Clathrus columnatus</name>
    <dbReference type="NCBI Taxonomy" id="1419009"/>
    <lineage>
        <taxon>Eukaryota</taxon>
        <taxon>Fungi</taxon>
        <taxon>Dikarya</taxon>
        <taxon>Basidiomycota</taxon>
        <taxon>Agaricomycotina</taxon>
        <taxon>Agaricomycetes</taxon>
        <taxon>Phallomycetidae</taxon>
        <taxon>Phallales</taxon>
        <taxon>Clathraceae</taxon>
        <taxon>Clathrus</taxon>
    </lineage>
</organism>
<evidence type="ECO:0000259" key="7">
    <source>
        <dbReference type="PROSITE" id="PS51387"/>
    </source>
</evidence>
<dbReference type="GO" id="GO:0071949">
    <property type="term" value="F:FAD binding"/>
    <property type="evidence" value="ECO:0007669"/>
    <property type="project" value="InterPro"/>
</dbReference>
<keyword evidence="9" id="KW-1185">Reference proteome</keyword>
<dbReference type="Gene3D" id="3.30.465.10">
    <property type="match status" value="2"/>
</dbReference>
<dbReference type="PANTHER" id="PTHR42973:SF39">
    <property type="entry name" value="FAD-BINDING PCMH-TYPE DOMAIN-CONTAINING PROTEIN"/>
    <property type="match status" value="1"/>
</dbReference>
<dbReference type="PANTHER" id="PTHR42973">
    <property type="entry name" value="BINDING OXIDOREDUCTASE, PUTATIVE (AFU_ORTHOLOGUE AFUA_1G17690)-RELATED"/>
    <property type="match status" value="1"/>
</dbReference>
<sequence length="573" mass="62373">MALGNLLTFYQLQVALTLLASFFHSPPVSPKCRSQLGDPLFPTINELSQFNDSIDGQLIAIVPSGSYCLSRGGCTEAEWTSSVFRSTIPGAMTNVNWEQNYSSDPNELCFRNSTICGAGNVPIFGVNASKPEHIQAGIEFARTRNLKLVVKSTGHDFLGRSTARNSFLLWTRNFRNITFHDSFEVGGQDMGSAVTVGSGVPLNMLYQAAKTNGKTFVGGTAGTVAPAGGYVQGAGHSALSPIYGLAADNVLEFHIVTPNGDLVTANTESHSDLFWALRGGGPGSWGVIVNATFRTFPILNASHQRTTIIVNNTQDVRTLTEIHAQHIFDWDDARAAQYFYWRAIHHTNGGASQYSFTIDTLFPNMSVPDSIASLEPMLGDFRDKGFNFTTSSVQTNINDILTVSTDLVGGEAVLASRFWSDDVYRNNVTDIGKAYQTLFDDGAAAILGHKLLGGRVSENANIDSAVHPGWRTAKTHMVITNTWKDTTSSIEVETLRNDLTKNKTPILASLAGPDDGSYSNEGDVREPEFQRVFYGRNYARLSSIKAHYDPHDLFIVPTGVGSERWDSAGLCKL</sequence>
<feature type="domain" description="FAD-binding PCMH-type" evidence="7">
    <location>
        <begin position="118"/>
        <end position="298"/>
    </location>
</feature>
<dbReference type="EMBL" id="BPWL01000011">
    <property type="protein sequence ID" value="GJJ15496.1"/>
    <property type="molecule type" value="Genomic_DNA"/>
</dbReference>
<keyword evidence="6" id="KW-0732">Signal</keyword>
<evidence type="ECO:0000256" key="2">
    <source>
        <dbReference type="ARBA" id="ARBA00005466"/>
    </source>
</evidence>
<dbReference type="Pfam" id="PF01565">
    <property type="entry name" value="FAD_binding_4"/>
    <property type="match status" value="1"/>
</dbReference>
<evidence type="ECO:0000256" key="4">
    <source>
        <dbReference type="ARBA" id="ARBA00022827"/>
    </source>
</evidence>
<evidence type="ECO:0000256" key="1">
    <source>
        <dbReference type="ARBA" id="ARBA00001974"/>
    </source>
</evidence>
<reference evidence="8" key="1">
    <citation type="submission" date="2021-10" db="EMBL/GenBank/DDBJ databases">
        <title>De novo Genome Assembly of Clathrus columnatus (Basidiomycota, Fungi) Using Illumina and Nanopore Sequence Data.</title>
        <authorList>
            <person name="Ogiso-Tanaka E."/>
            <person name="Itagaki H."/>
            <person name="Hosoya T."/>
            <person name="Hosaka K."/>
        </authorList>
    </citation>
    <scope>NUCLEOTIDE SEQUENCE</scope>
    <source>
        <strain evidence="8">MO-923</strain>
    </source>
</reference>
<feature type="signal peptide" evidence="6">
    <location>
        <begin position="1"/>
        <end position="30"/>
    </location>
</feature>
<dbReference type="InterPro" id="IPR006094">
    <property type="entry name" value="Oxid_FAD_bind_N"/>
</dbReference>
<evidence type="ECO:0000256" key="3">
    <source>
        <dbReference type="ARBA" id="ARBA00022630"/>
    </source>
</evidence>
<keyword evidence="5" id="KW-0560">Oxidoreductase</keyword>
<accession>A0AAV5ALG7</accession>
<name>A0AAV5ALG7_9AGAM</name>
<dbReference type="SUPFAM" id="SSF56176">
    <property type="entry name" value="FAD-binding/transporter-associated domain-like"/>
    <property type="match status" value="1"/>
</dbReference>
<dbReference type="InterPro" id="IPR036318">
    <property type="entry name" value="FAD-bd_PCMH-like_sf"/>
</dbReference>
<keyword evidence="4" id="KW-0274">FAD</keyword>
<dbReference type="InterPro" id="IPR012951">
    <property type="entry name" value="BBE"/>
</dbReference>
<dbReference type="AlphaFoldDB" id="A0AAV5ALG7"/>
<dbReference type="InterPro" id="IPR050416">
    <property type="entry name" value="FAD-linked_Oxidoreductase"/>
</dbReference>
<feature type="chain" id="PRO_5043865048" description="FAD-binding PCMH-type domain-containing protein" evidence="6">
    <location>
        <begin position="31"/>
        <end position="573"/>
    </location>
</feature>
<gene>
    <name evidence="8" type="ORF">Clacol_009774</name>
</gene>
<protein>
    <recommendedName>
        <fullName evidence="7">FAD-binding PCMH-type domain-containing protein</fullName>
    </recommendedName>
</protein>
<dbReference type="Pfam" id="PF08031">
    <property type="entry name" value="BBE"/>
    <property type="match status" value="1"/>
</dbReference>
<keyword evidence="3" id="KW-0285">Flavoprotein</keyword>
<dbReference type="PROSITE" id="PS51387">
    <property type="entry name" value="FAD_PCMH"/>
    <property type="match status" value="1"/>
</dbReference>
<dbReference type="InterPro" id="IPR016169">
    <property type="entry name" value="FAD-bd_PCMH_sub2"/>
</dbReference>
<comment type="cofactor">
    <cofactor evidence="1">
        <name>FAD</name>
        <dbReference type="ChEBI" id="CHEBI:57692"/>
    </cofactor>
</comment>
<evidence type="ECO:0000313" key="9">
    <source>
        <dbReference type="Proteomes" id="UP001050691"/>
    </source>
</evidence>
<comment type="caution">
    <text evidence="8">The sequence shown here is derived from an EMBL/GenBank/DDBJ whole genome shotgun (WGS) entry which is preliminary data.</text>
</comment>
<evidence type="ECO:0000313" key="8">
    <source>
        <dbReference type="EMBL" id="GJJ15496.1"/>
    </source>
</evidence>